<keyword evidence="2" id="KW-1185">Reference proteome</keyword>
<name>A0A397JCZ6_9GLOM</name>
<comment type="caution">
    <text evidence="1">The sequence shown here is derived from an EMBL/GenBank/DDBJ whole genome shotgun (WGS) entry which is preliminary data.</text>
</comment>
<organism evidence="1 2">
    <name type="scientific">Diversispora epigaea</name>
    <dbReference type="NCBI Taxonomy" id="1348612"/>
    <lineage>
        <taxon>Eukaryota</taxon>
        <taxon>Fungi</taxon>
        <taxon>Fungi incertae sedis</taxon>
        <taxon>Mucoromycota</taxon>
        <taxon>Glomeromycotina</taxon>
        <taxon>Glomeromycetes</taxon>
        <taxon>Diversisporales</taxon>
        <taxon>Diversisporaceae</taxon>
        <taxon>Diversispora</taxon>
    </lineage>
</organism>
<dbReference type="EMBL" id="PQFF01000083">
    <property type="protein sequence ID" value="RHZ83806.1"/>
    <property type="molecule type" value="Genomic_DNA"/>
</dbReference>
<proteinExistence type="predicted"/>
<reference evidence="1 2" key="1">
    <citation type="submission" date="2018-08" db="EMBL/GenBank/DDBJ databases">
        <title>Genome and evolution of the arbuscular mycorrhizal fungus Diversispora epigaea (formerly Glomus versiforme) and its bacterial endosymbionts.</title>
        <authorList>
            <person name="Sun X."/>
            <person name="Fei Z."/>
            <person name="Harrison M."/>
        </authorList>
    </citation>
    <scope>NUCLEOTIDE SEQUENCE [LARGE SCALE GENOMIC DNA]</scope>
    <source>
        <strain evidence="1 2">IT104</strain>
    </source>
</reference>
<gene>
    <name evidence="1" type="ORF">Glove_87g230</name>
</gene>
<dbReference type="Proteomes" id="UP000266861">
    <property type="component" value="Unassembled WGS sequence"/>
</dbReference>
<dbReference type="AlphaFoldDB" id="A0A397JCZ6"/>
<evidence type="ECO:0000313" key="2">
    <source>
        <dbReference type="Proteomes" id="UP000266861"/>
    </source>
</evidence>
<protein>
    <submittedName>
        <fullName evidence="1">Uncharacterized protein</fullName>
    </submittedName>
</protein>
<sequence>MISRILCDKKTAKNRFECYDTTKTTGEAKKIQHQPIYITAQNAFYVEETKKRIIIKFRKVTKVIVEGMNKSVEGKCNKPKRIEKHTINNFREWVNGFMDELKTVLSVSILRKVVGIETALNTKGRANKVLVNYKKKLYINNIEIE</sequence>
<accession>A0A397JCZ6</accession>
<evidence type="ECO:0000313" key="1">
    <source>
        <dbReference type="EMBL" id="RHZ83806.1"/>
    </source>
</evidence>